<dbReference type="HOGENOM" id="CLU_000192_13_6_1"/>
<name>B4IWK5_DROGR</name>
<dbReference type="PhylomeDB" id="B4IWK5"/>
<keyword evidence="5 10" id="KW-0175">Coiled coil</keyword>
<dbReference type="eggNOG" id="KOG0161">
    <property type="taxonomic scope" value="Eukaryota"/>
</dbReference>
<dbReference type="PANTHER" id="PTHR46349">
    <property type="entry name" value="CINGULIN-LIKE PROTEIN 1-RELATED"/>
    <property type="match status" value="1"/>
</dbReference>
<evidence type="ECO:0000256" key="8">
    <source>
        <dbReference type="ARBA" id="ARBA00023179"/>
    </source>
</evidence>
<evidence type="ECO:0000256" key="1">
    <source>
        <dbReference type="ARBA" id="ARBA00004657"/>
    </source>
</evidence>
<dbReference type="Gene3D" id="1.20.5.340">
    <property type="match status" value="2"/>
</dbReference>
<dbReference type="KEGG" id="dgr:6556542"/>
<feature type="domain" description="Myosin tail" evidence="11">
    <location>
        <begin position="38"/>
        <end position="853"/>
    </location>
</feature>
<reference evidence="12 13" key="1">
    <citation type="journal article" date="2007" name="Nature">
        <title>Evolution of genes and genomes on the Drosophila phylogeny.</title>
        <authorList>
            <consortium name="Drosophila 12 Genomes Consortium"/>
            <person name="Clark A.G."/>
            <person name="Eisen M.B."/>
            <person name="Smith D.R."/>
            <person name="Bergman C.M."/>
            <person name="Oliver B."/>
            <person name="Markow T.A."/>
            <person name="Kaufman T.C."/>
            <person name="Kellis M."/>
            <person name="Gelbart W."/>
            <person name="Iyer V.N."/>
            <person name="Pollard D.A."/>
            <person name="Sackton T.B."/>
            <person name="Larracuente A.M."/>
            <person name="Singh N.D."/>
            <person name="Abad J.P."/>
            <person name="Abt D.N."/>
            <person name="Adryan B."/>
            <person name="Aguade M."/>
            <person name="Akashi H."/>
            <person name="Anderson W.W."/>
            <person name="Aquadro C.F."/>
            <person name="Ardell D.H."/>
            <person name="Arguello R."/>
            <person name="Artieri C.G."/>
            <person name="Barbash D.A."/>
            <person name="Barker D."/>
            <person name="Barsanti P."/>
            <person name="Batterham P."/>
            <person name="Batzoglou S."/>
            <person name="Begun D."/>
            <person name="Bhutkar A."/>
            <person name="Blanco E."/>
            <person name="Bosak S.A."/>
            <person name="Bradley R.K."/>
            <person name="Brand A.D."/>
            <person name="Brent M.R."/>
            <person name="Brooks A.N."/>
            <person name="Brown R.H."/>
            <person name="Butlin R.K."/>
            <person name="Caggese C."/>
            <person name="Calvi B.R."/>
            <person name="Bernardo de Carvalho A."/>
            <person name="Caspi A."/>
            <person name="Castrezana S."/>
            <person name="Celniker S.E."/>
            <person name="Chang J.L."/>
            <person name="Chapple C."/>
            <person name="Chatterji S."/>
            <person name="Chinwalla A."/>
            <person name="Civetta A."/>
            <person name="Clifton S.W."/>
            <person name="Comeron J.M."/>
            <person name="Costello J.C."/>
            <person name="Coyne J.A."/>
            <person name="Daub J."/>
            <person name="David R.G."/>
            <person name="Delcher A.L."/>
            <person name="Delehaunty K."/>
            <person name="Do C.B."/>
            <person name="Ebling H."/>
            <person name="Edwards K."/>
            <person name="Eickbush T."/>
            <person name="Evans J.D."/>
            <person name="Filipski A."/>
            <person name="Findeiss S."/>
            <person name="Freyhult E."/>
            <person name="Fulton L."/>
            <person name="Fulton R."/>
            <person name="Garcia A.C."/>
            <person name="Gardiner A."/>
            <person name="Garfield D.A."/>
            <person name="Garvin B.E."/>
            <person name="Gibson G."/>
            <person name="Gilbert D."/>
            <person name="Gnerre S."/>
            <person name="Godfrey J."/>
            <person name="Good R."/>
            <person name="Gotea V."/>
            <person name="Gravely B."/>
            <person name="Greenberg A.J."/>
            <person name="Griffiths-Jones S."/>
            <person name="Gross S."/>
            <person name="Guigo R."/>
            <person name="Gustafson E.A."/>
            <person name="Haerty W."/>
            <person name="Hahn M.W."/>
            <person name="Halligan D.L."/>
            <person name="Halpern A.L."/>
            <person name="Halter G.M."/>
            <person name="Han M.V."/>
            <person name="Heger A."/>
            <person name="Hillier L."/>
            <person name="Hinrichs A.S."/>
            <person name="Holmes I."/>
            <person name="Hoskins R.A."/>
            <person name="Hubisz M.J."/>
            <person name="Hultmark D."/>
            <person name="Huntley M.A."/>
            <person name="Jaffe D.B."/>
            <person name="Jagadeeshan S."/>
            <person name="Jeck W.R."/>
            <person name="Johnson J."/>
            <person name="Jones C.D."/>
            <person name="Jordan W.C."/>
            <person name="Karpen G.H."/>
            <person name="Kataoka E."/>
            <person name="Keightley P.D."/>
            <person name="Kheradpour P."/>
            <person name="Kirkness E.F."/>
            <person name="Koerich L.B."/>
            <person name="Kristiansen K."/>
            <person name="Kudrna D."/>
            <person name="Kulathinal R.J."/>
            <person name="Kumar S."/>
            <person name="Kwok R."/>
            <person name="Lander E."/>
            <person name="Langley C.H."/>
            <person name="Lapoint R."/>
            <person name="Lazzaro B.P."/>
            <person name="Lee S.J."/>
            <person name="Levesque L."/>
            <person name="Li R."/>
            <person name="Lin C.F."/>
            <person name="Lin M.F."/>
            <person name="Lindblad-Toh K."/>
            <person name="Llopart A."/>
            <person name="Long M."/>
            <person name="Low L."/>
            <person name="Lozovsky E."/>
            <person name="Lu J."/>
            <person name="Luo M."/>
            <person name="Machado C.A."/>
            <person name="Makalowski W."/>
            <person name="Marzo M."/>
            <person name="Matsuda M."/>
            <person name="Matzkin L."/>
            <person name="McAllister B."/>
            <person name="McBride C.S."/>
            <person name="McKernan B."/>
            <person name="McKernan K."/>
            <person name="Mendez-Lago M."/>
            <person name="Minx P."/>
            <person name="Mollenhauer M.U."/>
            <person name="Montooth K."/>
            <person name="Mount S.M."/>
            <person name="Mu X."/>
            <person name="Myers E."/>
            <person name="Negre B."/>
            <person name="Newfeld S."/>
            <person name="Nielsen R."/>
            <person name="Noor M.A."/>
            <person name="O'Grady P."/>
            <person name="Pachter L."/>
            <person name="Papaceit M."/>
            <person name="Parisi M.J."/>
            <person name="Parisi M."/>
            <person name="Parts L."/>
            <person name="Pedersen J.S."/>
            <person name="Pesole G."/>
            <person name="Phillippy A.M."/>
            <person name="Ponting C.P."/>
            <person name="Pop M."/>
            <person name="Porcelli D."/>
            <person name="Powell J.R."/>
            <person name="Prohaska S."/>
            <person name="Pruitt K."/>
            <person name="Puig M."/>
            <person name="Quesneville H."/>
            <person name="Ram K.R."/>
            <person name="Rand D."/>
            <person name="Rasmussen M.D."/>
            <person name="Reed L.K."/>
            <person name="Reenan R."/>
            <person name="Reily A."/>
            <person name="Remington K.A."/>
            <person name="Rieger T.T."/>
            <person name="Ritchie M.G."/>
            <person name="Robin C."/>
            <person name="Rogers Y.H."/>
            <person name="Rohde C."/>
            <person name="Rozas J."/>
            <person name="Rubenfield M.J."/>
            <person name="Ruiz A."/>
            <person name="Russo S."/>
            <person name="Salzberg S.L."/>
            <person name="Sanchez-Gracia A."/>
            <person name="Saranga D.J."/>
            <person name="Sato H."/>
            <person name="Schaeffer S.W."/>
            <person name="Schatz M.C."/>
            <person name="Schlenke T."/>
            <person name="Schwartz R."/>
            <person name="Segarra C."/>
            <person name="Singh R.S."/>
            <person name="Sirot L."/>
            <person name="Sirota M."/>
            <person name="Sisneros N.B."/>
            <person name="Smith C.D."/>
            <person name="Smith T.F."/>
            <person name="Spieth J."/>
            <person name="Stage D.E."/>
            <person name="Stark A."/>
            <person name="Stephan W."/>
            <person name="Strausberg R.L."/>
            <person name="Strempel S."/>
            <person name="Sturgill D."/>
            <person name="Sutton G."/>
            <person name="Sutton G.G."/>
            <person name="Tao W."/>
            <person name="Teichmann S."/>
            <person name="Tobari Y.N."/>
            <person name="Tomimura Y."/>
            <person name="Tsolas J.M."/>
            <person name="Valente V.L."/>
            <person name="Venter E."/>
            <person name="Venter J.C."/>
            <person name="Vicario S."/>
            <person name="Vieira F.G."/>
            <person name="Vilella A.J."/>
            <person name="Villasante A."/>
            <person name="Walenz B."/>
            <person name="Wang J."/>
            <person name="Wasserman M."/>
            <person name="Watts T."/>
            <person name="Wilson D."/>
            <person name="Wilson R.K."/>
            <person name="Wing R.A."/>
            <person name="Wolfner M.F."/>
            <person name="Wong A."/>
            <person name="Wong G.K."/>
            <person name="Wu C.I."/>
            <person name="Wu G."/>
            <person name="Yamamoto D."/>
            <person name="Yang H.P."/>
            <person name="Yang S.P."/>
            <person name="Yorke J.A."/>
            <person name="Yoshida K."/>
            <person name="Zdobnov E."/>
            <person name="Zhang P."/>
            <person name="Zhang Y."/>
            <person name="Zimin A.V."/>
            <person name="Baldwin J."/>
            <person name="Abdouelleil A."/>
            <person name="Abdulkadir J."/>
            <person name="Abebe A."/>
            <person name="Abera B."/>
            <person name="Abreu J."/>
            <person name="Acer S.C."/>
            <person name="Aftuck L."/>
            <person name="Alexander A."/>
            <person name="An P."/>
            <person name="Anderson E."/>
            <person name="Anderson S."/>
            <person name="Arachi H."/>
            <person name="Azer M."/>
            <person name="Bachantsang P."/>
            <person name="Barry A."/>
            <person name="Bayul T."/>
            <person name="Berlin A."/>
            <person name="Bessette D."/>
            <person name="Bloom T."/>
            <person name="Blye J."/>
            <person name="Boguslavskiy L."/>
            <person name="Bonnet C."/>
            <person name="Boukhgalter B."/>
            <person name="Bourzgui I."/>
            <person name="Brown A."/>
            <person name="Cahill P."/>
            <person name="Channer S."/>
            <person name="Cheshatsang Y."/>
            <person name="Chuda L."/>
            <person name="Citroen M."/>
            <person name="Collymore A."/>
            <person name="Cooke P."/>
            <person name="Costello M."/>
            <person name="D'Aco K."/>
            <person name="Daza R."/>
            <person name="De Haan G."/>
            <person name="DeGray S."/>
            <person name="DeMaso C."/>
            <person name="Dhargay N."/>
            <person name="Dooley K."/>
            <person name="Dooley E."/>
            <person name="Doricent M."/>
            <person name="Dorje P."/>
            <person name="Dorjee K."/>
            <person name="Dupes A."/>
            <person name="Elong R."/>
            <person name="Falk J."/>
            <person name="Farina A."/>
            <person name="Faro S."/>
            <person name="Ferguson D."/>
            <person name="Fisher S."/>
            <person name="Foley C.D."/>
            <person name="Franke A."/>
            <person name="Friedrich D."/>
            <person name="Gadbois L."/>
            <person name="Gearin G."/>
            <person name="Gearin C.R."/>
            <person name="Giannoukos G."/>
            <person name="Goode T."/>
            <person name="Graham J."/>
            <person name="Grandbois E."/>
            <person name="Grewal S."/>
            <person name="Gyaltsen K."/>
            <person name="Hafez N."/>
            <person name="Hagos B."/>
            <person name="Hall J."/>
            <person name="Henson C."/>
            <person name="Hollinger A."/>
            <person name="Honan T."/>
            <person name="Huard M.D."/>
            <person name="Hughes L."/>
            <person name="Hurhula B."/>
            <person name="Husby M.E."/>
            <person name="Kamat A."/>
            <person name="Kanga B."/>
            <person name="Kashin S."/>
            <person name="Khazanovich D."/>
            <person name="Kisner P."/>
            <person name="Lance K."/>
            <person name="Lara M."/>
            <person name="Lee W."/>
            <person name="Lennon N."/>
            <person name="Letendre F."/>
            <person name="LeVine R."/>
            <person name="Lipovsky A."/>
            <person name="Liu X."/>
            <person name="Liu J."/>
            <person name="Liu S."/>
            <person name="Lokyitsang T."/>
            <person name="Lokyitsang Y."/>
            <person name="Lubonja R."/>
            <person name="Lui A."/>
            <person name="MacDonald P."/>
            <person name="Magnisalis V."/>
            <person name="Maru K."/>
            <person name="Matthews C."/>
            <person name="McCusker W."/>
            <person name="McDonough S."/>
            <person name="Mehta T."/>
            <person name="Meldrim J."/>
            <person name="Meneus L."/>
            <person name="Mihai O."/>
            <person name="Mihalev A."/>
            <person name="Mihova T."/>
            <person name="Mittelman R."/>
            <person name="Mlenga V."/>
            <person name="Montmayeur A."/>
            <person name="Mulrain L."/>
            <person name="Navidi A."/>
            <person name="Naylor J."/>
            <person name="Negash T."/>
            <person name="Nguyen T."/>
            <person name="Nguyen N."/>
            <person name="Nicol R."/>
            <person name="Norbu C."/>
            <person name="Norbu N."/>
            <person name="Novod N."/>
            <person name="O'Neill B."/>
            <person name="Osman S."/>
            <person name="Markiewicz E."/>
            <person name="Oyono O.L."/>
            <person name="Patti C."/>
            <person name="Phunkhang P."/>
            <person name="Pierre F."/>
            <person name="Priest M."/>
            <person name="Raghuraman S."/>
            <person name="Rege F."/>
            <person name="Reyes R."/>
            <person name="Rise C."/>
            <person name="Rogov P."/>
            <person name="Ross K."/>
            <person name="Ryan E."/>
            <person name="Settipalli S."/>
            <person name="Shea T."/>
            <person name="Sherpa N."/>
            <person name="Shi L."/>
            <person name="Shih D."/>
            <person name="Sparrow T."/>
            <person name="Spaulding J."/>
            <person name="Stalker J."/>
            <person name="Stange-Thomann N."/>
            <person name="Stavropoulos S."/>
            <person name="Stone C."/>
            <person name="Strader C."/>
            <person name="Tesfaye S."/>
            <person name="Thomson T."/>
            <person name="Thoulutsang Y."/>
            <person name="Thoulutsang D."/>
            <person name="Topham K."/>
            <person name="Topping I."/>
            <person name="Tsamla T."/>
            <person name="Vassiliev H."/>
            <person name="Vo A."/>
            <person name="Wangchuk T."/>
            <person name="Wangdi T."/>
            <person name="Weiand M."/>
            <person name="Wilkinson J."/>
            <person name="Wilson A."/>
            <person name="Yadav S."/>
            <person name="Young G."/>
            <person name="Yu Q."/>
            <person name="Zembek L."/>
            <person name="Zhong D."/>
            <person name="Zimmer A."/>
            <person name="Zwirko Z."/>
            <person name="Jaffe D.B."/>
            <person name="Alvarez P."/>
            <person name="Brockman W."/>
            <person name="Butler J."/>
            <person name="Chin C."/>
            <person name="Gnerre S."/>
            <person name="Grabherr M."/>
            <person name="Kleber M."/>
            <person name="Mauceli E."/>
            <person name="MacCallum I."/>
        </authorList>
    </citation>
    <scope>NUCLEOTIDE SEQUENCE [LARGE SCALE GENOMIC DNA]</scope>
    <source>
        <strain evidence="13">Tucson 15287-2541.00</strain>
    </source>
</reference>
<protein>
    <submittedName>
        <fullName evidence="12">GH16141</fullName>
    </submittedName>
</protein>
<dbReference type="InterPro" id="IPR014751">
    <property type="entry name" value="XRCC4-like_C"/>
</dbReference>
<proteinExistence type="inferred from homology"/>
<keyword evidence="4" id="KW-0963">Cytoplasm</keyword>
<gene>
    <name evidence="12" type="primary">Dgri\GH16141</name>
    <name evidence="12" type="ORF">Dgri_GH16141</name>
</gene>
<organism evidence="13">
    <name type="scientific">Drosophila grimshawi</name>
    <name type="common">Hawaiian fruit fly</name>
    <name type="synonym">Idiomyia grimshawi</name>
    <dbReference type="NCBI Taxonomy" id="7222"/>
    <lineage>
        <taxon>Eukaryota</taxon>
        <taxon>Metazoa</taxon>
        <taxon>Ecdysozoa</taxon>
        <taxon>Arthropoda</taxon>
        <taxon>Hexapoda</taxon>
        <taxon>Insecta</taxon>
        <taxon>Pterygota</taxon>
        <taxon>Neoptera</taxon>
        <taxon>Endopterygota</taxon>
        <taxon>Diptera</taxon>
        <taxon>Brachycera</taxon>
        <taxon>Muscomorpha</taxon>
        <taxon>Ephydroidea</taxon>
        <taxon>Drosophilidae</taxon>
        <taxon>Drosophila</taxon>
        <taxon>Hawaiian Drosophila</taxon>
    </lineage>
</organism>
<keyword evidence="7" id="KW-0505">Motor protein</keyword>
<comment type="similarity">
    <text evidence="2">Belongs to the paramyosin family.</text>
</comment>
<dbReference type="STRING" id="7222.B4IWK5"/>
<dbReference type="SUPFAM" id="SSF90257">
    <property type="entry name" value="Myosin rod fragments"/>
    <property type="match status" value="3"/>
</dbReference>
<keyword evidence="13" id="KW-1185">Reference proteome</keyword>
<evidence type="ECO:0000256" key="5">
    <source>
        <dbReference type="ARBA" id="ARBA00023054"/>
    </source>
</evidence>
<evidence type="ECO:0000256" key="4">
    <source>
        <dbReference type="ARBA" id="ARBA00022490"/>
    </source>
</evidence>
<dbReference type="Pfam" id="PF01576">
    <property type="entry name" value="Myosin_tail_1"/>
    <property type="match status" value="1"/>
</dbReference>
<evidence type="ECO:0000256" key="3">
    <source>
        <dbReference type="ARBA" id="ARBA00022433"/>
    </source>
</evidence>
<evidence type="ECO:0000256" key="10">
    <source>
        <dbReference type="SAM" id="Coils"/>
    </source>
</evidence>
<dbReference type="GO" id="GO:0032982">
    <property type="term" value="C:myosin filament"/>
    <property type="evidence" value="ECO:0007669"/>
    <property type="project" value="UniProtKB-KW"/>
</dbReference>
<dbReference type="GO" id="GO:0007498">
    <property type="term" value="P:mesoderm development"/>
    <property type="evidence" value="ECO:0007669"/>
    <property type="project" value="EnsemblMetazoa"/>
</dbReference>
<dbReference type="GO" id="GO:0030016">
    <property type="term" value="C:myofibril"/>
    <property type="evidence" value="ECO:0007669"/>
    <property type="project" value="UniProtKB-SubCell"/>
</dbReference>
<dbReference type="Gene3D" id="1.20.5.1160">
    <property type="entry name" value="Vasodilator-stimulated phosphoprotein"/>
    <property type="match status" value="1"/>
</dbReference>
<dbReference type="Gene3D" id="1.20.5.370">
    <property type="match status" value="1"/>
</dbReference>
<keyword evidence="8" id="KW-0514">Muscle protein</keyword>
<evidence type="ECO:0000313" key="12">
    <source>
        <dbReference type="EMBL" id="EDV96231.1"/>
    </source>
</evidence>
<dbReference type="PANTHER" id="PTHR46349:SF7">
    <property type="entry name" value="MYOSIN TAIL DOMAIN-CONTAINING PROTEIN"/>
    <property type="match status" value="1"/>
</dbReference>
<feature type="coiled-coil region" evidence="10">
    <location>
        <begin position="37"/>
        <end position="78"/>
    </location>
</feature>
<sequence length="879" mass="102269">MSSSQAVRSSKYSYRATSTGPAGADVNIEYIADMSSLSRLEDKIRLLHDDLEVERELRQRIEREKADLSVQVIQMSERLEEAEGGAEHQFEANRKRDAELLKLRKLLEDVHLESEETTMLLKKKHNEIITDFQEQVEILTKNKSRAEKEKAKFQAEVYELLSQIESYNKEKIVSEKHISKLEISITELNVKIEELNRTVIDISSHRSRLSQENIELIKDVQDLKVQLDTVTFSKSQVISQLEDARRRLEDEDRRRSMLESSLHQVEIDLDATRSQLEEESEARIDLERQLVKANADAASWQNKWNAEVAARAEEVEEIRRKYQVRITELEEHIEVLVVKVNNLEKMKTRLASEVEVLIIDLEKSNNSCRELTKTVNTLEKHNVELKSRLDETIILFETSQRDLKNKHADLQRTIHELDKVKDANGQLGRENKKLGDDLHEAKSAINELNRRMHEMELELRRLENERDELTAAYKEAEAGRKAEEQRGQRLAADFNQYRHDAERRLAEKDEEIEAIRKQTSIEIEQLNARVVEAETRLKTEVMRIKKKLQIQITELEMSLDVANKTNIDLQKVIKKQSLQLTELQAHYEDVQRQLQATLDQYGIAQRRLAGMNGELEEVRSSLDSANRAKRTVEIQCEEAATRINELSVVNVNLVSLKSKLEQELSVVSSDYEEVSKELRISDERYQKVTVELKHVIEQVHEEQERIVKLETIKKSLEVEVKNLSIRLEEVELNAVAGSKRIISKLEARIRDLELELEEEKRRHAETIKILRKKERTVKEVMVQCEEDQKNIILLQDALDKTTAKINIYRRQLSEQEGVSQQTTTRVRRFQRELEAAEDRADCAESNLNIIRAKHRTFVTTSTVPGSQVYIQETTRTITE</sequence>
<feature type="coiled-coil region" evidence="10">
    <location>
        <begin position="819"/>
        <end position="853"/>
    </location>
</feature>
<dbReference type="GO" id="GO:0030239">
    <property type="term" value="P:myofibril assembly"/>
    <property type="evidence" value="ECO:0007669"/>
    <property type="project" value="EnsemblMetazoa"/>
</dbReference>
<comment type="subcellular location">
    <subcellularLocation>
        <location evidence="1">Cytoplasm</location>
        <location evidence="1">Myofibril</location>
    </subcellularLocation>
</comment>
<keyword evidence="6" id="KW-0518">Myosin</keyword>
<dbReference type="AlphaFoldDB" id="B4IWK5"/>
<dbReference type="InParanoid" id="B4IWK5"/>
<dbReference type="OMA" id="HYDEVHR"/>
<keyword evidence="3" id="KW-0787">Thick filament</keyword>
<dbReference type="Proteomes" id="UP000001070">
    <property type="component" value="Unassembled WGS sequence"/>
</dbReference>
<comment type="function">
    <text evidence="9">Paramyosin is a major structural component of many thick filaments isolated from invertebrate muscles.</text>
</comment>
<dbReference type="EMBL" id="CH916366">
    <property type="protein sequence ID" value="EDV96231.1"/>
    <property type="molecule type" value="Genomic_DNA"/>
</dbReference>
<evidence type="ECO:0000256" key="7">
    <source>
        <dbReference type="ARBA" id="ARBA00023175"/>
    </source>
</evidence>
<dbReference type="FunCoup" id="B4IWK5">
    <property type="interactions" value="264"/>
</dbReference>
<accession>B4IWK5</accession>
<evidence type="ECO:0000256" key="2">
    <source>
        <dbReference type="ARBA" id="ARBA00008447"/>
    </source>
</evidence>
<dbReference type="GO" id="GO:0016459">
    <property type="term" value="C:myosin complex"/>
    <property type="evidence" value="ECO:0007669"/>
    <property type="project" value="UniProtKB-KW"/>
</dbReference>
<dbReference type="FunFam" id="1.20.5.340:FF:000035">
    <property type="entry name" value="Paramyosin, long form"/>
    <property type="match status" value="1"/>
</dbReference>
<evidence type="ECO:0000256" key="9">
    <source>
        <dbReference type="ARBA" id="ARBA00049580"/>
    </source>
</evidence>
<evidence type="ECO:0000313" key="13">
    <source>
        <dbReference type="Proteomes" id="UP000001070"/>
    </source>
</evidence>
<evidence type="ECO:0000259" key="11">
    <source>
        <dbReference type="Pfam" id="PF01576"/>
    </source>
</evidence>
<dbReference type="OrthoDB" id="2018427at2759"/>
<dbReference type="InterPro" id="IPR002928">
    <property type="entry name" value="Myosin_tail"/>
</dbReference>
<feature type="coiled-coil region" evidence="10">
    <location>
        <begin position="122"/>
        <end position="790"/>
    </location>
</feature>
<evidence type="ECO:0000256" key="6">
    <source>
        <dbReference type="ARBA" id="ARBA00023123"/>
    </source>
</evidence>
<dbReference type="GO" id="GO:0005923">
    <property type="term" value="C:bicellular tight junction"/>
    <property type="evidence" value="ECO:0007669"/>
    <property type="project" value="TreeGrafter"/>
</dbReference>